<dbReference type="Gene3D" id="3.30.160.390">
    <property type="entry name" value="Integrase, DNA-binding domain"/>
    <property type="match status" value="1"/>
</dbReference>
<keyword evidence="4" id="KW-0233">DNA recombination</keyword>
<proteinExistence type="inferred from homology"/>
<keyword evidence="2" id="KW-0229">DNA integration</keyword>
<dbReference type="InterPro" id="IPR013762">
    <property type="entry name" value="Integrase-like_cat_sf"/>
</dbReference>
<dbReference type="RefSeq" id="WP_035192507.1">
    <property type="nucleotide sequence ID" value="NZ_CCCS020000034.1"/>
</dbReference>
<dbReference type="Gene3D" id="1.10.150.130">
    <property type="match status" value="1"/>
</dbReference>
<accession>A0A060UTQ1</accession>
<gene>
    <name evidence="7" type="ORF">AFERRI_10158</name>
    <name evidence="6" type="ORF">AFERRI_40120</name>
</gene>
<dbReference type="CDD" id="cd00796">
    <property type="entry name" value="INT_Rci_Hp1_C"/>
    <property type="match status" value="1"/>
</dbReference>
<keyword evidence="8" id="KW-1185">Reference proteome</keyword>
<dbReference type="Pfam" id="PF00589">
    <property type="entry name" value="Phage_integrase"/>
    <property type="match status" value="1"/>
</dbReference>
<dbReference type="Pfam" id="PF13356">
    <property type="entry name" value="Arm-DNA-bind_3"/>
    <property type="match status" value="1"/>
</dbReference>
<dbReference type="AlphaFoldDB" id="A0A060UTQ1"/>
<feature type="domain" description="Tyr recombinase" evidence="5">
    <location>
        <begin position="201"/>
        <end position="376"/>
    </location>
</feature>
<keyword evidence="3" id="KW-0238">DNA-binding</keyword>
<sequence length="408" mass="44989">MAAEKVNFTKKNIKELEPVPGKRITVYDETQKGLCVRVSPAGAKAFYCVRKVEGKVEWVRIGDAATVTIETARTTAAKIINDIAAGTNPAAQKRLKKAEMTFADLFAEWVKDGQAKGKKSLGNDERNYRLHLQGIARKKLSDIQRTHIRKLHAALSTTSGLYQANRVLELISAAFNFGIKVLDIPNLANPAAGIKANREESRDRRLHPDEMPRFFEALAAEENPDMRDYVMLSLLTGARRSNVLAMHWQEIHLERRTWTIPGPKAKAKDNIVVPLTDAAIKVLQPRAEATGAQGWVFPGTGKTGHLVEPKNAWQRLLQRASIEDLRLHDLRRSLASFQIDAGVSLAVIGKGLGHHSQQTTAVYARLAQDPVADAWQKGTDAILVAAGLKKTAEVVPLKKLPGHRKSAI</sequence>
<dbReference type="GO" id="GO:0003677">
    <property type="term" value="F:DNA binding"/>
    <property type="evidence" value="ECO:0007669"/>
    <property type="project" value="UniProtKB-KW"/>
</dbReference>
<reference evidence="6" key="1">
    <citation type="submission" date="2014-03" db="EMBL/GenBank/DDBJ databases">
        <authorList>
            <person name="Genoscope - CEA"/>
        </authorList>
    </citation>
    <scope>NUCLEOTIDE SEQUENCE [LARGE SCALE GENOMIC DNA]</scope>
    <source>
        <strain evidence="6">CF27</strain>
    </source>
</reference>
<evidence type="ECO:0000256" key="4">
    <source>
        <dbReference type="ARBA" id="ARBA00023172"/>
    </source>
</evidence>
<protein>
    <submittedName>
        <fullName evidence="6">Integrase family protein</fullName>
    </submittedName>
</protein>
<dbReference type="PANTHER" id="PTHR30629:SF2">
    <property type="entry name" value="PROPHAGE INTEGRASE INTS-RELATED"/>
    <property type="match status" value="1"/>
</dbReference>
<dbReference type="Proteomes" id="UP000193925">
    <property type="component" value="Chromosome AFERRI"/>
</dbReference>
<dbReference type="InterPro" id="IPR038488">
    <property type="entry name" value="Integrase_DNA-bd_sf"/>
</dbReference>
<evidence type="ECO:0000313" key="7">
    <source>
        <dbReference type="EMBL" id="SMH64125.1"/>
    </source>
</evidence>
<evidence type="ECO:0000313" key="6">
    <source>
        <dbReference type="EMBL" id="CDQ10168.1"/>
    </source>
</evidence>
<dbReference type="Gene3D" id="1.10.443.10">
    <property type="entry name" value="Intergrase catalytic core"/>
    <property type="match status" value="1"/>
</dbReference>
<organism evidence="6">
    <name type="scientific">Acidithiobacillus ferrivorans</name>
    <dbReference type="NCBI Taxonomy" id="160808"/>
    <lineage>
        <taxon>Bacteria</taxon>
        <taxon>Pseudomonadati</taxon>
        <taxon>Pseudomonadota</taxon>
        <taxon>Acidithiobacillia</taxon>
        <taxon>Acidithiobacillales</taxon>
        <taxon>Acidithiobacillaceae</taxon>
        <taxon>Acidithiobacillus</taxon>
    </lineage>
</organism>
<dbReference type="PANTHER" id="PTHR30629">
    <property type="entry name" value="PROPHAGE INTEGRASE"/>
    <property type="match status" value="1"/>
</dbReference>
<dbReference type="InterPro" id="IPR025166">
    <property type="entry name" value="Integrase_DNA_bind_dom"/>
</dbReference>
<dbReference type="InterPro" id="IPR011010">
    <property type="entry name" value="DNA_brk_join_enz"/>
</dbReference>
<dbReference type="InterPro" id="IPR002104">
    <property type="entry name" value="Integrase_catalytic"/>
</dbReference>
<dbReference type="GO" id="GO:0015074">
    <property type="term" value="P:DNA integration"/>
    <property type="evidence" value="ECO:0007669"/>
    <property type="project" value="UniProtKB-KW"/>
</dbReference>
<evidence type="ECO:0000256" key="3">
    <source>
        <dbReference type="ARBA" id="ARBA00023125"/>
    </source>
</evidence>
<evidence type="ECO:0000256" key="1">
    <source>
        <dbReference type="ARBA" id="ARBA00008857"/>
    </source>
</evidence>
<dbReference type="InterPro" id="IPR010998">
    <property type="entry name" value="Integrase_recombinase_N"/>
</dbReference>
<dbReference type="SUPFAM" id="SSF56349">
    <property type="entry name" value="DNA breaking-rejoining enzymes"/>
    <property type="match status" value="1"/>
</dbReference>
<evidence type="ECO:0000256" key="2">
    <source>
        <dbReference type="ARBA" id="ARBA00022908"/>
    </source>
</evidence>
<comment type="similarity">
    <text evidence="1">Belongs to the 'phage' integrase family.</text>
</comment>
<evidence type="ECO:0000313" key="8">
    <source>
        <dbReference type="Proteomes" id="UP000193925"/>
    </source>
</evidence>
<dbReference type="EMBL" id="LT841305">
    <property type="protein sequence ID" value="SMH64125.1"/>
    <property type="molecule type" value="Genomic_DNA"/>
</dbReference>
<name>A0A060UTQ1_9PROT</name>
<evidence type="ECO:0000259" key="5">
    <source>
        <dbReference type="PROSITE" id="PS51898"/>
    </source>
</evidence>
<dbReference type="PROSITE" id="PS51898">
    <property type="entry name" value="TYR_RECOMBINASE"/>
    <property type="match status" value="1"/>
</dbReference>
<dbReference type="GO" id="GO:0006310">
    <property type="term" value="P:DNA recombination"/>
    <property type="evidence" value="ECO:0007669"/>
    <property type="project" value="UniProtKB-KW"/>
</dbReference>
<reference evidence="6" key="2">
    <citation type="submission" date="2014-07" db="EMBL/GenBank/DDBJ databases">
        <title>Initial genome analysis of the psychrotolerant acidophile Acidithiobacillus ferrivorans CF27: insights into iron and sulfur oxidation pathways and into biofilm formation.</title>
        <authorList>
            <person name="Talla E."/>
            <person name="Hedrich S."/>
            <person name="Mangenot S."/>
            <person name="Ji B."/>
            <person name="Johnson D.B."/>
            <person name="Barbe V."/>
            <person name="Bonnefoy V."/>
        </authorList>
    </citation>
    <scope>NUCLEOTIDE SEQUENCE [LARGE SCALE GENOMIC DNA]</scope>
    <source>
        <strain evidence="6">CF27</strain>
    </source>
</reference>
<dbReference type="InterPro" id="IPR050808">
    <property type="entry name" value="Phage_Integrase"/>
</dbReference>
<reference evidence="7 8" key="3">
    <citation type="submission" date="2017-03" db="EMBL/GenBank/DDBJ databases">
        <authorList>
            <person name="Regsiter A."/>
            <person name="William W."/>
        </authorList>
    </citation>
    <scope>NUCLEOTIDE SEQUENCE [LARGE SCALE GENOMIC DNA]</scope>
    <source>
        <strain evidence="7">PRJEB5721</strain>
    </source>
</reference>
<dbReference type="EMBL" id="CCCS020000034">
    <property type="protein sequence ID" value="CDQ10168.1"/>
    <property type="molecule type" value="Genomic_DNA"/>
</dbReference>